<comment type="caution">
    <text evidence="10">The sequence shown here is derived from an EMBL/GenBank/DDBJ whole genome shotgun (WGS) entry which is preliminary data.</text>
</comment>
<dbReference type="PANTHER" id="PTHR43304">
    <property type="entry name" value="PHYTOCHROME-LIKE PROTEIN CPH1"/>
    <property type="match status" value="1"/>
</dbReference>
<evidence type="ECO:0000256" key="5">
    <source>
        <dbReference type="ARBA" id="ARBA00022777"/>
    </source>
</evidence>
<evidence type="ECO:0000259" key="8">
    <source>
        <dbReference type="PROSITE" id="PS50112"/>
    </source>
</evidence>
<comment type="catalytic activity">
    <reaction evidence="1">
        <text>ATP + protein L-histidine = ADP + protein N-phospho-L-histidine.</text>
        <dbReference type="EC" id="2.7.13.3"/>
    </reaction>
</comment>
<dbReference type="SUPFAM" id="SSF47384">
    <property type="entry name" value="Homodimeric domain of signal transducing histidine kinase"/>
    <property type="match status" value="1"/>
</dbReference>
<dbReference type="PROSITE" id="PS50109">
    <property type="entry name" value="HIS_KIN"/>
    <property type="match status" value="1"/>
</dbReference>
<dbReference type="InterPro" id="IPR035965">
    <property type="entry name" value="PAS-like_dom_sf"/>
</dbReference>
<dbReference type="Gene3D" id="3.30.450.20">
    <property type="entry name" value="PAS domain"/>
    <property type="match status" value="1"/>
</dbReference>
<dbReference type="EMBL" id="VOHS01000030">
    <property type="protein sequence ID" value="TWV97382.1"/>
    <property type="molecule type" value="Genomic_DNA"/>
</dbReference>
<dbReference type="Pfam" id="PF00512">
    <property type="entry name" value="HisKA"/>
    <property type="match status" value="1"/>
</dbReference>
<dbReference type="EC" id="2.7.13.3" evidence="2"/>
<dbReference type="Pfam" id="PF02518">
    <property type="entry name" value="HATPase_c"/>
    <property type="match status" value="1"/>
</dbReference>
<dbReference type="SMART" id="SM00387">
    <property type="entry name" value="HATPase_c"/>
    <property type="match status" value="1"/>
</dbReference>
<dbReference type="CDD" id="cd00082">
    <property type="entry name" value="HisKA"/>
    <property type="match status" value="1"/>
</dbReference>
<dbReference type="InterPro" id="IPR003661">
    <property type="entry name" value="HisK_dim/P_dom"/>
</dbReference>
<dbReference type="PRINTS" id="PR00344">
    <property type="entry name" value="BCTRLSENSOR"/>
</dbReference>
<dbReference type="GO" id="GO:0000155">
    <property type="term" value="F:phosphorelay sensor kinase activity"/>
    <property type="evidence" value="ECO:0007669"/>
    <property type="project" value="InterPro"/>
</dbReference>
<keyword evidence="11" id="KW-1185">Reference proteome</keyword>
<proteinExistence type="predicted"/>
<evidence type="ECO:0000313" key="11">
    <source>
        <dbReference type="Proteomes" id="UP000318815"/>
    </source>
</evidence>
<evidence type="ECO:0000313" key="10">
    <source>
        <dbReference type="EMBL" id="TWV97382.1"/>
    </source>
</evidence>
<dbReference type="NCBIfam" id="TIGR00229">
    <property type="entry name" value="sensory_box"/>
    <property type="match status" value="1"/>
</dbReference>
<dbReference type="InterPro" id="IPR052162">
    <property type="entry name" value="Sensor_kinase/Photoreceptor"/>
</dbReference>
<evidence type="ECO:0000256" key="3">
    <source>
        <dbReference type="ARBA" id="ARBA00022553"/>
    </source>
</evidence>
<reference evidence="10 11" key="1">
    <citation type="submission" date="2019-08" db="EMBL/GenBank/DDBJ databases">
        <title>Whole genome sequencing of chitin degrading bacteria Chitinophaga pinensis YS16.</title>
        <authorList>
            <person name="Singh R.P."/>
            <person name="Manchanda G."/>
            <person name="Maurya I.K."/>
            <person name="Joshi N.K."/>
            <person name="Srivastava A.K."/>
        </authorList>
    </citation>
    <scope>NUCLEOTIDE SEQUENCE [LARGE SCALE GENOMIC DNA]</scope>
    <source>
        <strain evidence="10 11">YS-16</strain>
    </source>
</reference>
<protein>
    <recommendedName>
        <fullName evidence="2">histidine kinase</fullName>
        <ecNumber evidence="2">2.7.13.3</ecNumber>
    </recommendedName>
</protein>
<dbReference type="FunFam" id="3.30.565.10:FF:000006">
    <property type="entry name" value="Sensor histidine kinase WalK"/>
    <property type="match status" value="1"/>
</dbReference>
<dbReference type="CDD" id="cd00130">
    <property type="entry name" value="PAS"/>
    <property type="match status" value="1"/>
</dbReference>
<name>A0A5C6LP53_9BACT</name>
<dbReference type="Pfam" id="PF13426">
    <property type="entry name" value="PAS_9"/>
    <property type="match status" value="1"/>
</dbReference>
<keyword evidence="5" id="KW-0418">Kinase</keyword>
<dbReference type="SMART" id="SM00388">
    <property type="entry name" value="HisKA"/>
    <property type="match status" value="1"/>
</dbReference>
<feature type="coiled-coil region" evidence="6">
    <location>
        <begin position="4"/>
        <end position="38"/>
    </location>
</feature>
<dbReference type="AlphaFoldDB" id="A0A5C6LP53"/>
<evidence type="ECO:0000256" key="2">
    <source>
        <dbReference type="ARBA" id="ARBA00012438"/>
    </source>
</evidence>
<organism evidence="10 11">
    <name type="scientific">Chitinophaga pinensis</name>
    <dbReference type="NCBI Taxonomy" id="79329"/>
    <lineage>
        <taxon>Bacteria</taxon>
        <taxon>Pseudomonadati</taxon>
        <taxon>Bacteroidota</taxon>
        <taxon>Chitinophagia</taxon>
        <taxon>Chitinophagales</taxon>
        <taxon>Chitinophagaceae</taxon>
        <taxon>Chitinophaga</taxon>
    </lineage>
</organism>
<evidence type="ECO:0000259" key="9">
    <source>
        <dbReference type="PROSITE" id="PS50113"/>
    </source>
</evidence>
<feature type="domain" description="PAS" evidence="8">
    <location>
        <begin position="28"/>
        <end position="101"/>
    </location>
</feature>
<dbReference type="SUPFAM" id="SSF55874">
    <property type="entry name" value="ATPase domain of HSP90 chaperone/DNA topoisomerase II/histidine kinase"/>
    <property type="match status" value="1"/>
</dbReference>
<accession>A0A5C6LP53</accession>
<dbReference type="InterPro" id="IPR036890">
    <property type="entry name" value="HATPase_C_sf"/>
</dbReference>
<feature type="domain" description="Histidine kinase" evidence="7">
    <location>
        <begin position="173"/>
        <end position="384"/>
    </location>
</feature>
<keyword evidence="6" id="KW-0175">Coiled coil</keyword>
<dbReference type="InterPro" id="IPR000014">
    <property type="entry name" value="PAS"/>
</dbReference>
<dbReference type="OrthoDB" id="9766459at2"/>
<dbReference type="InterPro" id="IPR003594">
    <property type="entry name" value="HATPase_dom"/>
</dbReference>
<dbReference type="SUPFAM" id="SSF55785">
    <property type="entry name" value="PYP-like sensor domain (PAS domain)"/>
    <property type="match status" value="1"/>
</dbReference>
<dbReference type="Gene3D" id="3.30.565.10">
    <property type="entry name" value="Histidine kinase-like ATPase, C-terminal domain"/>
    <property type="match status" value="1"/>
</dbReference>
<feature type="domain" description="PAC" evidence="9">
    <location>
        <begin position="103"/>
        <end position="155"/>
    </location>
</feature>
<dbReference type="InterPro" id="IPR000700">
    <property type="entry name" value="PAS-assoc_C"/>
</dbReference>
<evidence type="ECO:0000259" key="7">
    <source>
        <dbReference type="PROSITE" id="PS50109"/>
    </source>
</evidence>
<dbReference type="Proteomes" id="UP000318815">
    <property type="component" value="Unassembled WGS sequence"/>
</dbReference>
<dbReference type="InterPro" id="IPR004358">
    <property type="entry name" value="Sig_transdc_His_kin-like_C"/>
</dbReference>
<keyword evidence="3" id="KW-0597">Phosphoprotein</keyword>
<dbReference type="InterPro" id="IPR001610">
    <property type="entry name" value="PAC"/>
</dbReference>
<dbReference type="InterPro" id="IPR005467">
    <property type="entry name" value="His_kinase_dom"/>
</dbReference>
<sequence>MNRRSALRKRLQDTERQLRAARLELKQTRDNYQNMVEEVKDYAILLLDIDGNILNWNKGAEKIKGYTSSEIIGKNFRLFYTARDRASLVPEQLLHAAVKDGRVQHEGWRVRKDGGLFWSNVTITAMHNRDGQVTGFLKITHDLTERRMAEENSRLYTEKLEIKNSELEQFTYIASHDLQEPLRSISSLAEMITEQYQGKLDETADTYLHFILQSVNRMSQLIKGLLDYSRLGKAELDPQVDCNVIMETVLADLQSAIKDSNAIINVKQLPVLSAYPMELKLLFQNLISNAIKFRKKDQQLYVNVSACLTDDGWIFEFQDNGIGIDQRFSDKIFEIFQRLHSKSAYEGTGIGLAHCKKIVAMHNGRIWVDSIPGEGSRFYFIISV</sequence>
<evidence type="ECO:0000256" key="1">
    <source>
        <dbReference type="ARBA" id="ARBA00000085"/>
    </source>
</evidence>
<dbReference type="PROSITE" id="PS50113">
    <property type="entry name" value="PAC"/>
    <property type="match status" value="1"/>
</dbReference>
<keyword evidence="4" id="KW-0808">Transferase</keyword>
<gene>
    <name evidence="10" type="ORF">FEF09_22235</name>
</gene>
<dbReference type="SMART" id="SM00086">
    <property type="entry name" value="PAC"/>
    <property type="match status" value="1"/>
</dbReference>
<dbReference type="InterPro" id="IPR036097">
    <property type="entry name" value="HisK_dim/P_sf"/>
</dbReference>
<dbReference type="PANTHER" id="PTHR43304:SF1">
    <property type="entry name" value="PAC DOMAIN-CONTAINING PROTEIN"/>
    <property type="match status" value="1"/>
</dbReference>
<evidence type="ECO:0000256" key="6">
    <source>
        <dbReference type="SAM" id="Coils"/>
    </source>
</evidence>
<dbReference type="RefSeq" id="WP_146307145.1">
    <property type="nucleotide sequence ID" value="NZ_VOHS01000030.1"/>
</dbReference>
<evidence type="ECO:0000256" key="4">
    <source>
        <dbReference type="ARBA" id="ARBA00022679"/>
    </source>
</evidence>
<dbReference type="Gene3D" id="1.10.287.130">
    <property type="match status" value="1"/>
</dbReference>
<dbReference type="SMART" id="SM00091">
    <property type="entry name" value="PAS"/>
    <property type="match status" value="1"/>
</dbReference>
<dbReference type="PROSITE" id="PS50112">
    <property type="entry name" value="PAS"/>
    <property type="match status" value="1"/>
</dbReference>